<dbReference type="PANTHER" id="PTHR43537:SF5">
    <property type="entry name" value="UXU OPERON TRANSCRIPTIONAL REGULATOR"/>
    <property type="match status" value="1"/>
</dbReference>
<sequence length="285" mass="32591">MRREGATAGYHLREQWLGDQLGISRTPVRTALQLLETRGVLVARRNQGYFLLTSLDTIEDLVLEPPPTADQDLYTRLVRDRLAGRIANEFTQKDLARHYNADRLVMQQTLRRMSDDGLLHSNGARLWSFAPALDSGAALEDSFQFRRMFEPQAILLPGFRVDPDALDQTMRQHRHIETHPEIDAIPPRLLFDADSRFHEMVAEFSCNTFVIQTMRQQSRLRRLLEFGGYTNRARVHLWCSEHIAIMAALGDHDLPRASHLMTVHLDRALAAAHALIEIPAVTEKN</sequence>
<dbReference type="GO" id="GO:0003677">
    <property type="term" value="F:DNA binding"/>
    <property type="evidence" value="ECO:0007669"/>
    <property type="project" value="UniProtKB-KW"/>
</dbReference>
<proteinExistence type="predicted"/>
<evidence type="ECO:0000313" key="6">
    <source>
        <dbReference type="EMBL" id="GAN53974.1"/>
    </source>
</evidence>
<dbReference type="Pfam" id="PF07729">
    <property type="entry name" value="FCD"/>
    <property type="match status" value="1"/>
</dbReference>
<organism evidence="6 7">
    <name type="scientific">Tanticharoenia sakaeratensis NBRC 103193</name>
    <dbReference type="NCBI Taxonomy" id="1231623"/>
    <lineage>
        <taxon>Bacteria</taxon>
        <taxon>Pseudomonadati</taxon>
        <taxon>Pseudomonadota</taxon>
        <taxon>Alphaproteobacteria</taxon>
        <taxon>Acetobacterales</taxon>
        <taxon>Acetobacteraceae</taxon>
        <taxon>Tanticharoenia</taxon>
    </lineage>
</organism>
<dbReference type="InterPro" id="IPR036388">
    <property type="entry name" value="WH-like_DNA-bd_sf"/>
</dbReference>
<keyword evidence="7" id="KW-1185">Reference proteome</keyword>
<feature type="domain" description="GntR C-terminal" evidence="5">
    <location>
        <begin position="141"/>
        <end position="267"/>
    </location>
</feature>
<dbReference type="OrthoDB" id="7005926at2"/>
<dbReference type="SUPFAM" id="SSF46785">
    <property type="entry name" value="Winged helix' DNA-binding domain"/>
    <property type="match status" value="1"/>
</dbReference>
<dbReference type="SMART" id="SM00895">
    <property type="entry name" value="FCD"/>
    <property type="match status" value="1"/>
</dbReference>
<evidence type="ECO:0000256" key="1">
    <source>
        <dbReference type="ARBA" id="ARBA00023015"/>
    </source>
</evidence>
<dbReference type="SUPFAM" id="SSF48008">
    <property type="entry name" value="GntR ligand-binding domain-like"/>
    <property type="match status" value="1"/>
</dbReference>
<gene>
    <name evidence="6" type="ORF">Tasa_013_013</name>
</gene>
<evidence type="ECO:0000259" key="4">
    <source>
        <dbReference type="SMART" id="SM00345"/>
    </source>
</evidence>
<dbReference type="Gene3D" id="1.20.120.530">
    <property type="entry name" value="GntR ligand-binding domain-like"/>
    <property type="match status" value="1"/>
</dbReference>
<dbReference type="SMART" id="SM00345">
    <property type="entry name" value="HTH_GNTR"/>
    <property type="match status" value="1"/>
</dbReference>
<feature type="domain" description="HTH gntR-type" evidence="4">
    <location>
        <begin position="1"/>
        <end position="51"/>
    </location>
</feature>
<dbReference type="InterPro" id="IPR008920">
    <property type="entry name" value="TF_FadR/GntR_C"/>
</dbReference>
<dbReference type="RefSeq" id="WP_148505881.1">
    <property type="nucleotide sequence ID" value="NZ_BALE01000013.1"/>
</dbReference>
<dbReference type="EMBL" id="BALE01000013">
    <property type="protein sequence ID" value="GAN53974.1"/>
    <property type="molecule type" value="Genomic_DNA"/>
</dbReference>
<name>A0A0D6MJX5_9PROT</name>
<accession>A0A0D6MJX5</accession>
<dbReference type="Gene3D" id="1.10.10.10">
    <property type="entry name" value="Winged helix-like DNA-binding domain superfamily/Winged helix DNA-binding domain"/>
    <property type="match status" value="1"/>
</dbReference>
<dbReference type="PANTHER" id="PTHR43537">
    <property type="entry name" value="TRANSCRIPTIONAL REGULATOR, GNTR FAMILY"/>
    <property type="match status" value="1"/>
</dbReference>
<evidence type="ECO:0000256" key="2">
    <source>
        <dbReference type="ARBA" id="ARBA00023125"/>
    </source>
</evidence>
<evidence type="ECO:0000259" key="5">
    <source>
        <dbReference type="SMART" id="SM00895"/>
    </source>
</evidence>
<dbReference type="InterPro" id="IPR036390">
    <property type="entry name" value="WH_DNA-bd_sf"/>
</dbReference>
<reference evidence="6 7" key="1">
    <citation type="submission" date="2012-10" db="EMBL/GenBank/DDBJ databases">
        <title>Genome sequencing of Tanticharoenia sakaeratensis NBRC 103193.</title>
        <authorList>
            <person name="Azuma Y."/>
            <person name="Hadano H."/>
            <person name="Hirakawa H."/>
            <person name="Matsushita K."/>
        </authorList>
    </citation>
    <scope>NUCLEOTIDE SEQUENCE [LARGE SCALE GENOMIC DNA]</scope>
    <source>
        <strain evidence="6 7">NBRC 103193</strain>
    </source>
</reference>
<dbReference type="Pfam" id="PF00392">
    <property type="entry name" value="GntR"/>
    <property type="match status" value="1"/>
</dbReference>
<dbReference type="AlphaFoldDB" id="A0A0D6MJX5"/>
<keyword evidence="2" id="KW-0238">DNA-binding</keyword>
<keyword evidence="1" id="KW-0805">Transcription regulation</keyword>
<keyword evidence="3" id="KW-0804">Transcription</keyword>
<protein>
    <submittedName>
        <fullName evidence="6">Transcriptional regulator (Activator) protein</fullName>
    </submittedName>
</protein>
<evidence type="ECO:0000256" key="3">
    <source>
        <dbReference type="ARBA" id="ARBA00023163"/>
    </source>
</evidence>
<dbReference type="Proteomes" id="UP000032679">
    <property type="component" value="Unassembled WGS sequence"/>
</dbReference>
<dbReference type="InterPro" id="IPR000524">
    <property type="entry name" value="Tscrpt_reg_HTH_GntR"/>
</dbReference>
<dbReference type="STRING" id="1231623.Tasa_013_013"/>
<evidence type="ECO:0000313" key="7">
    <source>
        <dbReference type="Proteomes" id="UP000032679"/>
    </source>
</evidence>
<comment type="caution">
    <text evidence="6">The sequence shown here is derived from an EMBL/GenBank/DDBJ whole genome shotgun (WGS) entry which is preliminary data.</text>
</comment>
<dbReference type="GO" id="GO:0003700">
    <property type="term" value="F:DNA-binding transcription factor activity"/>
    <property type="evidence" value="ECO:0007669"/>
    <property type="project" value="InterPro"/>
</dbReference>
<dbReference type="InterPro" id="IPR011711">
    <property type="entry name" value="GntR_C"/>
</dbReference>